<accession>A0A2N8Z962</accession>
<dbReference type="RefSeq" id="WP_102521295.1">
    <property type="nucleotide sequence ID" value="NZ_LT960611.1"/>
</dbReference>
<evidence type="ECO:0000313" key="1">
    <source>
        <dbReference type="EMBL" id="SON48422.1"/>
    </source>
</evidence>
<proteinExistence type="predicted"/>
<gene>
    <name evidence="1" type="ORF">VTAP4600_A0443</name>
</gene>
<dbReference type="OrthoDB" id="5917937at2"/>
<dbReference type="KEGG" id="vta:A0443"/>
<dbReference type="EMBL" id="LT960611">
    <property type="protein sequence ID" value="SON48422.1"/>
    <property type="molecule type" value="Genomic_DNA"/>
</dbReference>
<sequence length="109" mass="12583">MNKFTVILPTLFLVACTSVDLNHLTSEKEWYDFGFEQSNKGAVQFSPNKAQTSEDNYLAYTNGYQSGQDVYCSQDPHRLGLLRKPYFGICDWSFEQSYRDGFRRGSDKL</sequence>
<dbReference type="AlphaFoldDB" id="A0A2N8Z962"/>
<evidence type="ECO:0008006" key="3">
    <source>
        <dbReference type="Google" id="ProtNLM"/>
    </source>
</evidence>
<keyword evidence="2" id="KW-1185">Reference proteome</keyword>
<dbReference type="InterPro" id="IPR021242">
    <property type="entry name" value="DUF2799"/>
</dbReference>
<protein>
    <recommendedName>
        <fullName evidence="3">Lipoprotein</fullName>
    </recommendedName>
</protein>
<name>A0A2N8Z962_9VIBR</name>
<dbReference type="PROSITE" id="PS51257">
    <property type="entry name" value="PROKAR_LIPOPROTEIN"/>
    <property type="match status" value="1"/>
</dbReference>
<dbReference type="Pfam" id="PF10973">
    <property type="entry name" value="DUF2799"/>
    <property type="match status" value="1"/>
</dbReference>
<dbReference type="Proteomes" id="UP000235828">
    <property type="component" value="Chromosome A"/>
</dbReference>
<reference evidence="1 2" key="1">
    <citation type="submission" date="2017-10" db="EMBL/GenBank/DDBJ databases">
        <authorList>
            <person name="Banno H."/>
            <person name="Chua N.-H."/>
        </authorList>
    </citation>
    <scope>NUCLEOTIDE SEQUENCE [LARGE SCALE GENOMIC DNA]</scope>
    <source>
        <strain evidence="1">Vibrio tapetis CECT4600</strain>
    </source>
</reference>
<organism evidence="1 2">
    <name type="scientific">Vibrio tapetis subsp. tapetis</name>
    <dbReference type="NCBI Taxonomy" id="1671868"/>
    <lineage>
        <taxon>Bacteria</taxon>
        <taxon>Pseudomonadati</taxon>
        <taxon>Pseudomonadota</taxon>
        <taxon>Gammaproteobacteria</taxon>
        <taxon>Vibrionales</taxon>
        <taxon>Vibrionaceae</taxon>
        <taxon>Vibrio</taxon>
    </lineage>
</organism>
<evidence type="ECO:0000313" key="2">
    <source>
        <dbReference type="Proteomes" id="UP000235828"/>
    </source>
</evidence>